<comment type="caution">
    <text evidence="2">The sequence shown here is derived from an EMBL/GenBank/DDBJ whole genome shotgun (WGS) entry which is preliminary data.</text>
</comment>
<dbReference type="AlphaFoldDB" id="K0SHW1"/>
<reference evidence="2 3" key="1">
    <citation type="journal article" date="2012" name="Genome Biol.">
        <title>Genome and low-iron response of an oceanic diatom adapted to chronic iron limitation.</title>
        <authorList>
            <person name="Lommer M."/>
            <person name="Specht M."/>
            <person name="Roy A.S."/>
            <person name="Kraemer L."/>
            <person name="Andreson R."/>
            <person name="Gutowska M.A."/>
            <person name="Wolf J."/>
            <person name="Bergner S.V."/>
            <person name="Schilhabel M.B."/>
            <person name="Klostermeier U.C."/>
            <person name="Beiko R.G."/>
            <person name="Rosenstiel P."/>
            <person name="Hippler M."/>
            <person name="Laroche J."/>
        </authorList>
    </citation>
    <scope>NUCLEOTIDE SEQUENCE [LARGE SCALE GENOMIC DNA]</scope>
    <source>
        <strain evidence="2 3">CCMP1005</strain>
    </source>
</reference>
<evidence type="ECO:0000313" key="3">
    <source>
        <dbReference type="Proteomes" id="UP000266841"/>
    </source>
</evidence>
<accession>K0SHW1</accession>
<name>K0SHW1_THAOC</name>
<protein>
    <submittedName>
        <fullName evidence="2">Uncharacterized protein</fullName>
    </submittedName>
</protein>
<sequence>MSSLDDADATPLTTCTIIHAETMPPVNVTFRMDDTDLFPSFKSYGISSAVASLMTSALSVLHQMELPNNNSNNRTPNVLSTNKNFSCADYSRYEGLNSHLVNFLTKDHLNYREKLLRHYMSKKTKSENEKEGDYFQAQLERELPQGGAIVLFMIITKTSLRHLRNIFTEEEAKCILSKGLLIPVLDRRFHVEPVERRFLDFFPVYVAFFGPECFPKAKTGKQNPATLIYKQNPATFIYSGDLLSIQPIGDGEDHSGSSHSLPIDQTFFVNSATSCADDDQSHEEDEKLCMPGLLHFENISRGFQLKLHSGAHGDDEGGLSDCEWSRLSSLCDLCESHGQDTIDDEFSSFCRKNSGDCDDAKDDDNRGNVLRTNDHQEDSQETPQEYGGDYEENERKKRRTG</sequence>
<gene>
    <name evidence="2" type="ORF">THAOC_13408</name>
</gene>
<proteinExistence type="predicted"/>
<evidence type="ECO:0000256" key="1">
    <source>
        <dbReference type="SAM" id="MobiDB-lite"/>
    </source>
</evidence>
<keyword evidence="3" id="KW-1185">Reference proteome</keyword>
<organism evidence="2 3">
    <name type="scientific">Thalassiosira oceanica</name>
    <name type="common">Marine diatom</name>
    <dbReference type="NCBI Taxonomy" id="159749"/>
    <lineage>
        <taxon>Eukaryota</taxon>
        <taxon>Sar</taxon>
        <taxon>Stramenopiles</taxon>
        <taxon>Ochrophyta</taxon>
        <taxon>Bacillariophyta</taxon>
        <taxon>Coscinodiscophyceae</taxon>
        <taxon>Thalassiosirophycidae</taxon>
        <taxon>Thalassiosirales</taxon>
        <taxon>Thalassiosiraceae</taxon>
        <taxon>Thalassiosira</taxon>
    </lineage>
</organism>
<dbReference type="EMBL" id="AGNL01015551">
    <property type="protein sequence ID" value="EJK65708.1"/>
    <property type="molecule type" value="Genomic_DNA"/>
</dbReference>
<feature type="region of interest" description="Disordered" evidence="1">
    <location>
        <begin position="357"/>
        <end position="401"/>
    </location>
</feature>
<dbReference type="Proteomes" id="UP000266841">
    <property type="component" value="Unassembled WGS sequence"/>
</dbReference>
<evidence type="ECO:0000313" key="2">
    <source>
        <dbReference type="EMBL" id="EJK65708.1"/>
    </source>
</evidence>